<evidence type="ECO:0000256" key="1">
    <source>
        <dbReference type="ARBA" id="ARBA00006763"/>
    </source>
</evidence>
<comment type="caution">
    <text evidence="4">The sequence shown here is derived from an EMBL/GenBank/DDBJ whole genome shotgun (WGS) entry which is preliminary data.</text>
</comment>
<comment type="catalytic activity">
    <reaction evidence="2">
        <text>N(6)-(dimethylallyl)adenosine 5'-phosphate + H2O = N(6)-dimethylallyladenine + D-ribose 5-phosphate</text>
        <dbReference type="Rhea" id="RHEA:48560"/>
        <dbReference type="ChEBI" id="CHEBI:15377"/>
        <dbReference type="ChEBI" id="CHEBI:17660"/>
        <dbReference type="ChEBI" id="CHEBI:57526"/>
        <dbReference type="ChEBI" id="CHEBI:78346"/>
        <dbReference type="EC" id="3.2.2.n1"/>
    </reaction>
</comment>
<dbReference type="Pfam" id="PF03641">
    <property type="entry name" value="Lysine_decarbox"/>
    <property type="match status" value="1"/>
</dbReference>
<evidence type="ECO:0000313" key="4">
    <source>
        <dbReference type="EMBL" id="TXR55374.1"/>
    </source>
</evidence>
<dbReference type="EC" id="3.2.2.n1" evidence="2"/>
<dbReference type="SUPFAM" id="SSF102405">
    <property type="entry name" value="MCP/YpsA-like"/>
    <property type="match status" value="1"/>
</dbReference>
<organism evidence="4 5">
    <name type="scientific">Quadrisphaera setariae</name>
    <dbReference type="NCBI Taxonomy" id="2593304"/>
    <lineage>
        <taxon>Bacteria</taxon>
        <taxon>Bacillati</taxon>
        <taxon>Actinomycetota</taxon>
        <taxon>Actinomycetes</taxon>
        <taxon>Kineosporiales</taxon>
        <taxon>Kineosporiaceae</taxon>
        <taxon>Quadrisphaera</taxon>
    </lineage>
</organism>
<dbReference type="InterPro" id="IPR005269">
    <property type="entry name" value="LOG"/>
</dbReference>
<reference evidence="4 5" key="1">
    <citation type="submission" date="2019-07" db="EMBL/GenBank/DDBJ databases">
        <title>Quadrisphaera sp. strain DD2A genome sequencing and assembly.</title>
        <authorList>
            <person name="Kim I."/>
        </authorList>
    </citation>
    <scope>NUCLEOTIDE SEQUENCE [LARGE SCALE GENOMIC DNA]</scope>
    <source>
        <strain evidence="4 5">DD2A</strain>
    </source>
</reference>
<keyword evidence="2" id="KW-0203">Cytokinin biosynthesis</keyword>
<dbReference type="Proteomes" id="UP000321234">
    <property type="component" value="Unassembled WGS sequence"/>
</dbReference>
<feature type="region of interest" description="Disordered" evidence="3">
    <location>
        <begin position="184"/>
        <end position="207"/>
    </location>
</feature>
<sequence>MAVYCSASERIDPVHVQLAADVGALIAARGHSLVSGGGSVSMMGAVAKAVREGGGRTYGVIPRALLEKEVGDRYADELVVTDGMRERKGLMDDAADAFVVLPGGLGTLEELIEVWSSKALAMHAKPVVACDPTGVLDPLRQAVDTLVTSGFVQRAAADEVIWTRSAAEALDAVEAGLAAAAGAAAQPSEAVHTQEGLESGAPRDGDG</sequence>
<dbReference type="GO" id="GO:0102682">
    <property type="term" value="F:cytokinin riboside 5'-monophosphate phosphoribohydrolase activity"/>
    <property type="evidence" value="ECO:0007669"/>
    <property type="project" value="RHEA"/>
</dbReference>
<evidence type="ECO:0000256" key="2">
    <source>
        <dbReference type="RuleBase" id="RU363015"/>
    </source>
</evidence>
<dbReference type="Gene3D" id="3.40.50.450">
    <property type="match status" value="1"/>
</dbReference>
<dbReference type="EMBL" id="VKAC01000009">
    <property type="protein sequence ID" value="TXR55374.1"/>
    <property type="molecule type" value="Genomic_DNA"/>
</dbReference>
<comment type="catalytic activity">
    <reaction evidence="2">
        <text>9-ribosyl-trans-zeatin 5'-phosphate + H2O = trans-zeatin + D-ribose 5-phosphate</text>
        <dbReference type="Rhea" id="RHEA:48564"/>
        <dbReference type="ChEBI" id="CHEBI:15377"/>
        <dbReference type="ChEBI" id="CHEBI:16522"/>
        <dbReference type="ChEBI" id="CHEBI:78346"/>
        <dbReference type="ChEBI" id="CHEBI:87947"/>
        <dbReference type="EC" id="3.2.2.n1"/>
    </reaction>
</comment>
<evidence type="ECO:0000313" key="5">
    <source>
        <dbReference type="Proteomes" id="UP000321234"/>
    </source>
</evidence>
<dbReference type="AlphaFoldDB" id="A0A5C8ZD32"/>
<dbReference type="GO" id="GO:0009691">
    <property type="term" value="P:cytokinin biosynthetic process"/>
    <property type="evidence" value="ECO:0007669"/>
    <property type="project" value="UniProtKB-UniRule"/>
</dbReference>
<accession>A0A5C8ZD32</accession>
<comment type="similarity">
    <text evidence="1 2">Belongs to the LOG family.</text>
</comment>
<keyword evidence="2" id="KW-0378">Hydrolase</keyword>
<dbReference type="PANTHER" id="PTHR31223:SF70">
    <property type="entry name" value="LOG FAMILY PROTEIN YJL055W"/>
    <property type="match status" value="1"/>
</dbReference>
<protein>
    <recommendedName>
        <fullName evidence="2">Cytokinin riboside 5'-monophosphate phosphoribohydrolase</fullName>
        <ecNumber evidence="2">3.2.2.n1</ecNumber>
    </recommendedName>
</protein>
<proteinExistence type="inferred from homology"/>
<name>A0A5C8ZD32_9ACTN</name>
<gene>
    <name evidence="4" type="ORF">FMM08_15140</name>
</gene>
<dbReference type="InterPro" id="IPR031100">
    <property type="entry name" value="LOG_fam"/>
</dbReference>
<keyword evidence="5" id="KW-1185">Reference proteome</keyword>
<dbReference type="OrthoDB" id="9778690at2"/>
<dbReference type="PANTHER" id="PTHR31223">
    <property type="entry name" value="LOG FAMILY PROTEIN YJL055W"/>
    <property type="match status" value="1"/>
</dbReference>
<dbReference type="GO" id="GO:0005829">
    <property type="term" value="C:cytosol"/>
    <property type="evidence" value="ECO:0007669"/>
    <property type="project" value="TreeGrafter"/>
</dbReference>
<dbReference type="NCBIfam" id="TIGR00730">
    <property type="entry name" value="Rossman fold protein, TIGR00730 family"/>
    <property type="match status" value="1"/>
</dbReference>
<evidence type="ECO:0000256" key="3">
    <source>
        <dbReference type="SAM" id="MobiDB-lite"/>
    </source>
</evidence>